<evidence type="ECO:0000256" key="1">
    <source>
        <dbReference type="SAM" id="Phobius"/>
    </source>
</evidence>
<evidence type="ECO:0000313" key="3">
    <source>
        <dbReference type="EMBL" id="AJA72378.1"/>
    </source>
</evidence>
<protein>
    <submittedName>
        <fullName evidence="3">Uncharacterized protein</fullName>
    </submittedName>
</protein>
<evidence type="ECO:0000313" key="2">
    <source>
        <dbReference type="EMBL" id="AJA72349.1"/>
    </source>
</evidence>
<dbReference type="EMBL" id="KJ452170">
    <property type="protein sequence ID" value="AJA72349.1"/>
    <property type="molecule type" value="Genomic_DNA"/>
</dbReference>
<evidence type="ECO:0000313" key="4">
    <source>
        <dbReference type="Proteomes" id="UP000162111"/>
    </source>
</evidence>
<proteinExistence type="predicted"/>
<keyword evidence="1" id="KW-0812">Transmembrane</keyword>
<sequence>MMPDYGVARSGSGSKSHASLERLLCIAFLAVAAFSAVVMFLIWMGFPALLSLIGDCGDGCIKVNTSTCLCYSANLRNYTETELYCQSIGGSIAVPPFGNPLLDTCGCKLSVWLNGTEIGTCERYNGEKGTVKRKRCNSTYGVVCAVPVKPTLL</sequence>
<reference evidence="4 5" key="1">
    <citation type="submission" date="2014-02" db="EMBL/GenBank/DDBJ databases">
        <title>Complete genome sequence of the first South Korean egg drop syndrome virus.</title>
        <authorList>
            <person name="Cha S.-Y."/>
            <person name="Shin J.-H."/>
            <person name="Jang H.-K."/>
        </authorList>
    </citation>
    <scope>NUCLEOTIDE SEQUENCE [LARGE SCALE GENOMIC DNA]</scope>
    <source>
        <strain evidence="2">D11-JW-012</strain>
        <strain evidence="3">D11-JW-017</strain>
    </source>
</reference>
<evidence type="ECO:0000313" key="5">
    <source>
        <dbReference type="Proteomes" id="UP000163658"/>
    </source>
</evidence>
<name>A0A0D3MWQ2_DADV1</name>
<keyword evidence="1" id="KW-0472">Membrane</keyword>
<dbReference type="EMBL" id="KJ452171">
    <property type="protein sequence ID" value="AJA72378.1"/>
    <property type="molecule type" value="Genomic_DNA"/>
</dbReference>
<dbReference type="Proteomes" id="UP000162111">
    <property type="component" value="Segment"/>
</dbReference>
<feature type="transmembrane region" description="Helical" evidence="1">
    <location>
        <begin position="23"/>
        <end position="46"/>
    </location>
</feature>
<organism evidence="3 4">
    <name type="scientific">Duck adenovirus 1</name>
    <name type="common">DAdV-1</name>
    <dbReference type="NCBI Taxonomy" id="130329"/>
    <lineage>
        <taxon>Viruses</taxon>
        <taxon>Varidnaviria</taxon>
        <taxon>Bamfordvirae</taxon>
        <taxon>Preplasmiviricota</taxon>
        <taxon>Polisuviricotina</taxon>
        <taxon>Pharingeaviricetes</taxon>
        <taxon>Rowavirales</taxon>
        <taxon>Adenoviridae</taxon>
        <taxon>Barthadenovirus</taxon>
        <taxon>Barthadenovirus galloanserae</taxon>
        <taxon>Duck atadenovirus A</taxon>
    </lineage>
</organism>
<accession>A0A0D3MWQ2</accession>
<dbReference type="Proteomes" id="UP000163658">
    <property type="component" value="Genome"/>
</dbReference>
<keyword evidence="1" id="KW-1133">Transmembrane helix</keyword>